<reference evidence="3" key="1">
    <citation type="journal article" date="2013" name="Science">
        <title>The Amborella genome and the evolution of flowering plants.</title>
        <authorList>
            <consortium name="Amborella Genome Project"/>
        </authorList>
    </citation>
    <scope>NUCLEOTIDE SEQUENCE [LARGE SCALE GENOMIC DNA]</scope>
</reference>
<dbReference type="Gramene" id="ERN02372">
    <property type="protein sequence ID" value="ERN02372"/>
    <property type="gene ID" value="AMTR_s00096p00083240"/>
</dbReference>
<dbReference type="InterPro" id="IPR045136">
    <property type="entry name" value="Iah1-like"/>
</dbReference>
<organism evidence="2 3">
    <name type="scientific">Amborella trichopoda</name>
    <dbReference type="NCBI Taxonomy" id="13333"/>
    <lineage>
        <taxon>Eukaryota</taxon>
        <taxon>Viridiplantae</taxon>
        <taxon>Streptophyta</taxon>
        <taxon>Embryophyta</taxon>
        <taxon>Tracheophyta</taxon>
        <taxon>Spermatophyta</taxon>
        <taxon>Magnoliopsida</taxon>
        <taxon>Amborellales</taxon>
        <taxon>Amborellaceae</taxon>
        <taxon>Amborella</taxon>
    </lineage>
</organism>
<dbReference type="STRING" id="13333.W1NXN3"/>
<dbReference type="PANTHER" id="PTHR14209:SF36">
    <property type="entry name" value="GDSL-LIKE LIPASE_ACYLHYDROLASE FAMILY PROTEIN, EXPRESSED"/>
    <property type="match status" value="1"/>
</dbReference>
<dbReference type="EMBL" id="KI394634">
    <property type="protein sequence ID" value="ERN02372.1"/>
    <property type="molecule type" value="Genomic_DNA"/>
</dbReference>
<dbReference type="PANTHER" id="PTHR14209">
    <property type="entry name" value="ISOAMYL ACETATE-HYDROLYZING ESTERASE 1"/>
    <property type="match status" value="1"/>
</dbReference>
<dbReference type="InterPro" id="IPR036514">
    <property type="entry name" value="SGNH_hydro_sf"/>
</dbReference>
<evidence type="ECO:0000313" key="3">
    <source>
        <dbReference type="Proteomes" id="UP000017836"/>
    </source>
</evidence>
<dbReference type="AlphaFoldDB" id="W1NXN3"/>
<dbReference type="HOGENOM" id="CLU_152858_0_0_1"/>
<gene>
    <name evidence="2" type="ORF">AMTR_s00096p00083240</name>
</gene>
<dbReference type="Proteomes" id="UP000017836">
    <property type="component" value="Unassembled WGS sequence"/>
</dbReference>
<evidence type="ECO:0000256" key="1">
    <source>
        <dbReference type="SAM" id="MobiDB-lite"/>
    </source>
</evidence>
<dbReference type="SUPFAM" id="SSF52266">
    <property type="entry name" value="SGNH hydrolase"/>
    <property type="match status" value="1"/>
</dbReference>
<accession>W1NXN3</accession>
<proteinExistence type="predicted"/>
<name>W1NXN3_AMBTC</name>
<feature type="region of interest" description="Disordered" evidence="1">
    <location>
        <begin position="91"/>
        <end position="116"/>
    </location>
</feature>
<sequence>MSLSISMVSVSSSQASGCHFYGRSLYGENAKLPDRTNEMAGIYAKACMEVAAELNVPSINLCDGLHLTEEGNAVVHGEVLKVLASGGLHAPEMPDDFPHHSQIDFEKPEAAFKTQQ</sequence>
<dbReference type="eggNOG" id="KOG3035">
    <property type="taxonomic scope" value="Eukaryota"/>
</dbReference>
<dbReference type="Gene3D" id="3.40.50.1110">
    <property type="entry name" value="SGNH hydrolase"/>
    <property type="match status" value="1"/>
</dbReference>
<feature type="compositionally biased region" description="Basic and acidic residues" evidence="1">
    <location>
        <begin position="96"/>
        <end position="110"/>
    </location>
</feature>
<keyword evidence="3" id="KW-1185">Reference proteome</keyword>
<evidence type="ECO:0000313" key="2">
    <source>
        <dbReference type="EMBL" id="ERN02372.1"/>
    </source>
</evidence>
<protein>
    <submittedName>
        <fullName evidence="2">Uncharacterized protein</fullName>
    </submittedName>
</protein>
<dbReference type="OMA" id="ELPERMN"/>